<name>A0AAE0K518_9PEZI</name>
<dbReference type="EMBL" id="JAULSN010000006">
    <property type="protein sequence ID" value="KAK3369760.1"/>
    <property type="molecule type" value="Genomic_DNA"/>
</dbReference>
<organism evidence="2 3">
    <name type="scientific">Lasiosphaeria ovina</name>
    <dbReference type="NCBI Taxonomy" id="92902"/>
    <lineage>
        <taxon>Eukaryota</taxon>
        <taxon>Fungi</taxon>
        <taxon>Dikarya</taxon>
        <taxon>Ascomycota</taxon>
        <taxon>Pezizomycotina</taxon>
        <taxon>Sordariomycetes</taxon>
        <taxon>Sordariomycetidae</taxon>
        <taxon>Sordariales</taxon>
        <taxon>Lasiosphaeriaceae</taxon>
        <taxon>Lasiosphaeria</taxon>
    </lineage>
</organism>
<dbReference type="SUPFAM" id="SSF56112">
    <property type="entry name" value="Protein kinase-like (PK-like)"/>
    <property type="match status" value="1"/>
</dbReference>
<reference evidence="2" key="2">
    <citation type="submission" date="2023-06" db="EMBL/GenBank/DDBJ databases">
        <authorList>
            <consortium name="Lawrence Berkeley National Laboratory"/>
            <person name="Haridas S."/>
            <person name="Hensen N."/>
            <person name="Bonometti L."/>
            <person name="Westerberg I."/>
            <person name="Brannstrom I.O."/>
            <person name="Guillou S."/>
            <person name="Cros-Aarteil S."/>
            <person name="Calhoun S."/>
            <person name="Kuo A."/>
            <person name="Mondo S."/>
            <person name="Pangilinan J."/>
            <person name="Riley R."/>
            <person name="Labutti K."/>
            <person name="Andreopoulos B."/>
            <person name="Lipzen A."/>
            <person name="Chen C."/>
            <person name="Yanf M."/>
            <person name="Daum C."/>
            <person name="Ng V."/>
            <person name="Clum A."/>
            <person name="Steindorff A."/>
            <person name="Ohm R."/>
            <person name="Martin F."/>
            <person name="Silar P."/>
            <person name="Natvig D."/>
            <person name="Lalanne C."/>
            <person name="Gautier V."/>
            <person name="Ament-Velasquez S.L."/>
            <person name="Kruys A."/>
            <person name="Hutchinson M.I."/>
            <person name="Powell A.J."/>
            <person name="Barry K."/>
            <person name="Miller A.N."/>
            <person name="Grigoriev I.V."/>
            <person name="Debuchy R."/>
            <person name="Gladieux P."/>
            <person name="Thoren M.H."/>
            <person name="Johannesson H."/>
        </authorList>
    </citation>
    <scope>NUCLEOTIDE SEQUENCE</scope>
    <source>
        <strain evidence="2">CBS 958.72</strain>
    </source>
</reference>
<proteinExistence type="predicted"/>
<reference evidence="2" key="1">
    <citation type="journal article" date="2023" name="Mol. Phylogenet. Evol.">
        <title>Genome-scale phylogeny and comparative genomics of the fungal order Sordariales.</title>
        <authorList>
            <person name="Hensen N."/>
            <person name="Bonometti L."/>
            <person name="Westerberg I."/>
            <person name="Brannstrom I.O."/>
            <person name="Guillou S."/>
            <person name="Cros-Aarteil S."/>
            <person name="Calhoun S."/>
            <person name="Haridas S."/>
            <person name="Kuo A."/>
            <person name="Mondo S."/>
            <person name="Pangilinan J."/>
            <person name="Riley R."/>
            <person name="LaButti K."/>
            <person name="Andreopoulos B."/>
            <person name="Lipzen A."/>
            <person name="Chen C."/>
            <person name="Yan M."/>
            <person name="Daum C."/>
            <person name="Ng V."/>
            <person name="Clum A."/>
            <person name="Steindorff A."/>
            <person name="Ohm R.A."/>
            <person name="Martin F."/>
            <person name="Silar P."/>
            <person name="Natvig D.O."/>
            <person name="Lalanne C."/>
            <person name="Gautier V."/>
            <person name="Ament-Velasquez S.L."/>
            <person name="Kruys A."/>
            <person name="Hutchinson M.I."/>
            <person name="Powell A.J."/>
            <person name="Barry K."/>
            <person name="Miller A.N."/>
            <person name="Grigoriev I.V."/>
            <person name="Debuchy R."/>
            <person name="Gladieux P."/>
            <person name="Hiltunen Thoren M."/>
            <person name="Johannesson H."/>
        </authorList>
    </citation>
    <scope>NUCLEOTIDE SEQUENCE</scope>
    <source>
        <strain evidence="2">CBS 958.72</strain>
    </source>
</reference>
<dbReference type="AlphaFoldDB" id="A0AAE0K518"/>
<dbReference type="InterPro" id="IPR002575">
    <property type="entry name" value="Aminoglycoside_PTrfase"/>
</dbReference>
<comment type="caution">
    <text evidence="2">The sequence shown here is derived from an EMBL/GenBank/DDBJ whole genome shotgun (WGS) entry which is preliminary data.</text>
</comment>
<accession>A0AAE0K518</accession>
<dbReference type="Proteomes" id="UP001287356">
    <property type="component" value="Unassembled WGS sequence"/>
</dbReference>
<gene>
    <name evidence="2" type="ORF">B0T24DRAFT_365503</name>
</gene>
<evidence type="ECO:0000313" key="3">
    <source>
        <dbReference type="Proteomes" id="UP001287356"/>
    </source>
</evidence>
<keyword evidence="3" id="KW-1185">Reference proteome</keyword>
<evidence type="ECO:0000313" key="2">
    <source>
        <dbReference type="EMBL" id="KAK3369760.1"/>
    </source>
</evidence>
<feature type="domain" description="Aminoglycoside phosphotransferase" evidence="1">
    <location>
        <begin position="4"/>
        <end position="37"/>
    </location>
</feature>
<evidence type="ECO:0000259" key="1">
    <source>
        <dbReference type="Pfam" id="PF01636"/>
    </source>
</evidence>
<dbReference type="Pfam" id="PF01636">
    <property type="entry name" value="APH"/>
    <property type="match status" value="1"/>
</dbReference>
<protein>
    <recommendedName>
        <fullName evidence="1">Aminoglycoside phosphotransferase domain-containing protein</fullName>
    </recommendedName>
</protein>
<sequence length="119" mass="13493">MFSLPMVLLHHDIGDANIMVDEKSCHLVGVVDWAEAESCPFCLNLYTLQALMGKLHLKNGWTLYDDHGALQDVFWDTLEQEVEGLSEETIRTVKNARITGCYSTRVSPVVWQKTEGLRL</sequence>
<dbReference type="InterPro" id="IPR011009">
    <property type="entry name" value="Kinase-like_dom_sf"/>
</dbReference>
<dbReference type="Gene3D" id="3.90.1200.10">
    <property type="match status" value="1"/>
</dbReference>